<dbReference type="InterPro" id="IPR003736">
    <property type="entry name" value="PAAI_dom"/>
</dbReference>
<dbReference type="KEGG" id="halc:EY643_08910"/>
<dbReference type="Proteomes" id="UP000326287">
    <property type="component" value="Chromosome"/>
</dbReference>
<protein>
    <submittedName>
        <fullName evidence="4">PaaI family thioesterase</fullName>
    </submittedName>
</protein>
<evidence type="ECO:0000256" key="2">
    <source>
        <dbReference type="ARBA" id="ARBA00022801"/>
    </source>
</evidence>
<name>A0A5P9NJ23_9GAMM</name>
<proteinExistence type="inferred from homology"/>
<dbReference type="AlphaFoldDB" id="A0A5P9NJ23"/>
<dbReference type="NCBIfam" id="TIGR00369">
    <property type="entry name" value="unchar_dom_1"/>
    <property type="match status" value="1"/>
</dbReference>
<dbReference type="InterPro" id="IPR039298">
    <property type="entry name" value="ACOT13"/>
</dbReference>
<dbReference type="GO" id="GO:0047617">
    <property type="term" value="F:fatty acyl-CoA hydrolase activity"/>
    <property type="evidence" value="ECO:0007669"/>
    <property type="project" value="InterPro"/>
</dbReference>
<dbReference type="InterPro" id="IPR029069">
    <property type="entry name" value="HotDog_dom_sf"/>
</dbReference>
<reference evidence="4 5" key="1">
    <citation type="submission" date="2019-02" db="EMBL/GenBank/DDBJ databases">
        <authorList>
            <person name="Li S.-H."/>
        </authorList>
    </citation>
    <scope>NUCLEOTIDE SEQUENCE [LARGE SCALE GENOMIC DNA]</scope>
    <source>
        <strain evidence="4 5">IMCC14385</strain>
    </source>
</reference>
<dbReference type="OrthoDB" id="9813282at2"/>
<feature type="domain" description="Thioesterase" evidence="3">
    <location>
        <begin position="55"/>
        <end position="128"/>
    </location>
</feature>
<evidence type="ECO:0000259" key="3">
    <source>
        <dbReference type="Pfam" id="PF03061"/>
    </source>
</evidence>
<dbReference type="Gene3D" id="3.10.129.10">
    <property type="entry name" value="Hotdog Thioesterase"/>
    <property type="match status" value="1"/>
</dbReference>
<dbReference type="SUPFAM" id="SSF54637">
    <property type="entry name" value="Thioesterase/thiol ester dehydrase-isomerase"/>
    <property type="match status" value="1"/>
</dbReference>
<dbReference type="PANTHER" id="PTHR21660">
    <property type="entry name" value="THIOESTERASE SUPERFAMILY MEMBER-RELATED"/>
    <property type="match status" value="1"/>
</dbReference>
<evidence type="ECO:0000256" key="1">
    <source>
        <dbReference type="ARBA" id="ARBA00008324"/>
    </source>
</evidence>
<accession>A0A5P9NJ23</accession>
<gene>
    <name evidence="4" type="ORF">EY643_08910</name>
</gene>
<dbReference type="Pfam" id="PF03061">
    <property type="entry name" value="4HBT"/>
    <property type="match status" value="1"/>
</dbReference>
<comment type="similarity">
    <text evidence="1">Belongs to the thioesterase PaaI family.</text>
</comment>
<dbReference type="InterPro" id="IPR006683">
    <property type="entry name" value="Thioestr_dom"/>
</dbReference>
<keyword evidence="5" id="KW-1185">Reference proteome</keyword>
<organism evidence="4 5">
    <name type="scientific">Halioglobus maricola</name>
    <dbReference type="NCBI Taxonomy" id="2601894"/>
    <lineage>
        <taxon>Bacteria</taxon>
        <taxon>Pseudomonadati</taxon>
        <taxon>Pseudomonadota</taxon>
        <taxon>Gammaproteobacteria</taxon>
        <taxon>Cellvibrionales</taxon>
        <taxon>Halieaceae</taxon>
        <taxon>Halioglobus</taxon>
    </lineage>
</organism>
<dbReference type="CDD" id="cd03443">
    <property type="entry name" value="PaaI_thioesterase"/>
    <property type="match status" value="1"/>
</dbReference>
<dbReference type="RefSeq" id="WP_152661874.1">
    <property type="nucleotide sequence ID" value="NZ_CP036422.1"/>
</dbReference>
<evidence type="ECO:0000313" key="5">
    <source>
        <dbReference type="Proteomes" id="UP000326287"/>
    </source>
</evidence>
<dbReference type="EMBL" id="CP036422">
    <property type="protein sequence ID" value="QFU75767.1"/>
    <property type="molecule type" value="Genomic_DNA"/>
</dbReference>
<evidence type="ECO:0000313" key="4">
    <source>
        <dbReference type="EMBL" id="QFU75767.1"/>
    </source>
</evidence>
<dbReference type="PANTHER" id="PTHR21660:SF1">
    <property type="entry name" value="ACYL-COENZYME A THIOESTERASE 13"/>
    <property type="match status" value="1"/>
</dbReference>
<keyword evidence="2" id="KW-0378">Hydrolase</keyword>
<sequence>MRSTHEQNLVDKFNAQAPKFLQMLGARLLTVDIEAQSCTFEFNVSTDFCHSVDIVQGGFTTAMLDAAMSHAMFACEDNVKAVSSLEIKTSYPDVTRAGLLRAEGRIVKAGYRTAFLEGSLYNAEGVLSATASTVAKISRK</sequence>